<name>A0A398D212_9BACL</name>
<gene>
    <name evidence="1" type="ORF">D3H35_03125</name>
</gene>
<dbReference type="EMBL" id="QXJM01000016">
    <property type="protein sequence ID" value="RIE05144.1"/>
    <property type="molecule type" value="Genomic_DNA"/>
</dbReference>
<comment type="caution">
    <text evidence="1">The sequence shown here is derived from an EMBL/GenBank/DDBJ whole genome shotgun (WGS) entry which is preliminary data.</text>
</comment>
<dbReference type="InterPro" id="IPR031325">
    <property type="entry name" value="RHS_repeat"/>
</dbReference>
<evidence type="ECO:0000313" key="2">
    <source>
        <dbReference type="Proteomes" id="UP000266340"/>
    </source>
</evidence>
<keyword evidence="2" id="KW-1185">Reference proteome</keyword>
<proteinExistence type="predicted"/>
<dbReference type="NCBIfam" id="TIGR01643">
    <property type="entry name" value="YD_repeat_2x"/>
    <property type="match status" value="1"/>
</dbReference>
<dbReference type="Pfam" id="PF05593">
    <property type="entry name" value="RHS_repeat"/>
    <property type="match status" value="1"/>
</dbReference>
<evidence type="ECO:0008006" key="3">
    <source>
        <dbReference type="Google" id="ProtNLM"/>
    </source>
</evidence>
<dbReference type="AlphaFoldDB" id="A0A398D212"/>
<organism evidence="1 2">
    <name type="scientific">Cohnella faecalis</name>
    <dbReference type="NCBI Taxonomy" id="2315694"/>
    <lineage>
        <taxon>Bacteria</taxon>
        <taxon>Bacillati</taxon>
        <taxon>Bacillota</taxon>
        <taxon>Bacilli</taxon>
        <taxon>Bacillales</taxon>
        <taxon>Paenibacillaceae</taxon>
        <taxon>Cohnella</taxon>
    </lineage>
</organism>
<dbReference type="InterPro" id="IPR006530">
    <property type="entry name" value="YD"/>
</dbReference>
<sequence length="29" mass="3280">MAYDSFGNLIKVNDAEGQSYSYTYDGWAI</sequence>
<dbReference type="Proteomes" id="UP000266340">
    <property type="component" value="Unassembled WGS sequence"/>
</dbReference>
<protein>
    <recommendedName>
        <fullName evidence="3">RHS repeat protein</fullName>
    </recommendedName>
</protein>
<accession>A0A398D212</accession>
<evidence type="ECO:0000313" key="1">
    <source>
        <dbReference type="EMBL" id="RIE05144.1"/>
    </source>
</evidence>
<reference evidence="1 2" key="1">
    <citation type="submission" date="2018-09" db="EMBL/GenBank/DDBJ databases">
        <title>Cohnella cavernae sp. nov., isolated from a karst cave.</title>
        <authorList>
            <person name="Zhu H."/>
        </authorList>
    </citation>
    <scope>NUCLEOTIDE SEQUENCE [LARGE SCALE GENOMIC DNA]</scope>
    <source>
        <strain evidence="1 2">K2E09-144</strain>
    </source>
</reference>